<feature type="region of interest" description="Disordered" evidence="4">
    <location>
        <begin position="50"/>
        <end position="101"/>
    </location>
</feature>
<proteinExistence type="predicted"/>
<gene>
    <name evidence="6" type="ORF">MAPG_03491</name>
</gene>
<dbReference type="eggNOG" id="ENOG502SPFY">
    <property type="taxonomic scope" value="Eukaryota"/>
</dbReference>
<dbReference type="OMA" id="CGAANWC"/>
<dbReference type="Proteomes" id="UP000011715">
    <property type="component" value="Unassembled WGS sequence"/>
</dbReference>
<reference evidence="8" key="2">
    <citation type="submission" date="2010-05" db="EMBL/GenBank/DDBJ databases">
        <title>The genome sequence of Magnaporthe poae strain ATCC 64411.</title>
        <authorList>
            <person name="Ma L.-J."/>
            <person name="Dead R."/>
            <person name="Young S."/>
            <person name="Zeng Q."/>
            <person name="Koehrsen M."/>
            <person name="Alvarado L."/>
            <person name="Berlin A."/>
            <person name="Chapman S.B."/>
            <person name="Chen Z."/>
            <person name="Freedman E."/>
            <person name="Gellesch M."/>
            <person name="Goldberg J."/>
            <person name="Griggs A."/>
            <person name="Gujja S."/>
            <person name="Heilman E.R."/>
            <person name="Heiman D."/>
            <person name="Hepburn T."/>
            <person name="Howarth C."/>
            <person name="Jen D."/>
            <person name="Larson L."/>
            <person name="Mehta T."/>
            <person name="Neiman D."/>
            <person name="Pearson M."/>
            <person name="Roberts A."/>
            <person name="Saif S."/>
            <person name="Shea T."/>
            <person name="Shenoy N."/>
            <person name="Sisk P."/>
            <person name="Stolte C."/>
            <person name="Sykes S."/>
            <person name="Walk T."/>
            <person name="White J."/>
            <person name="Yandava C."/>
            <person name="Haas B."/>
            <person name="Nusbaum C."/>
            <person name="Birren B."/>
        </authorList>
    </citation>
    <scope>NUCLEOTIDE SEQUENCE [LARGE SCALE GENOMIC DNA]</scope>
    <source>
        <strain evidence="8">ATCC 64411 / 73-15</strain>
    </source>
</reference>
<accession>A0A0C4DU56</accession>
<dbReference type="OrthoDB" id="1193027at2759"/>
<dbReference type="EnsemblFungi" id="MAPG_03491T0">
    <property type="protein sequence ID" value="MAPG_03491T0"/>
    <property type="gene ID" value="MAPG_03491"/>
</dbReference>
<evidence type="ECO:0000256" key="2">
    <source>
        <dbReference type="ARBA" id="ARBA00023157"/>
    </source>
</evidence>
<comment type="caution">
    <text evidence="3">Lacks conserved residue(s) required for the propagation of feature annotation.</text>
</comment>
<dbReference type="SUPFAM" id="SSF57016">
    <property type="entry name" value="Plant lectins/antimicrobial peptides"/>
    <property type="match status" value="2"/>
</dbReference>
<feature type="disulfide bond" evidence="3">
    <location>
        <begin position="9"/>
        <end position="24"/>
    </location>
</feature>
<reference evidence="7" key="4">
    <citation type="journal article" date="2015" name="G3 (Bethesda)">
        <title>Genome sequences of three phytopathogenic species of the Magnaporthaceae family of fungi.</title>
        <authorList>
            <person name="Okagaki L.H."/>
            <person name="Nunes C.C."/>
            <person name="Sailsbery J."/>
            <person name="Clay B."/>
            <person name="Brown D."/>
            <person name="John T."/>
            <person name="Oh Y."/>
            <person name="Young N."/>
            <person name="Fitzgerald M."/>
            <person name="Haas B.J."/>
            <person name="Zeng Q."/>
            <person name="Young S."/>
            <person name="Adiconis X."/>
            <person name="Fan L."/>
            <person name="Levin J.Z."/>
            <person name="Mitchell T.K."/>
            <person name="Okubara P.A."/>
            <person name="Farman M.L."/>
            <person name="Kohn L.M."/>
            <person name="Birren B."/>
            <person name="Ma L.-J."/>
            <person name="Dean R.A."/>
        </authorList>
    </citation>
    <scope>NUCLEOTIDE SEQUENCE</scope>
    <source>
        <strain evidence="7">ATCC 64411 / 73-15</strain>
    </source>
</reference>
<reference evidence="6" key="1">
    <citation type="submission" date="2010-05" db="EMBL/GenBank/DDBJ databases">
        <title>The Genome Sequence of Magnaporthe poae strain ATCC 64411.</title>
        <authorList>
            <consortium name="The Broad Institute Genome Sequencing Platform"/>
            <consortium name="Broad Institute Genome Sequencing Center for Infectious Disease"/>
            <person name="Ma L.-J."/>
            <person name="Dead R."/>
            <person name="Young S."/>
            <person name="Zeng Q."/>
            <person name="Koehrsen M."/>
            <person name="Alvarado L."/>
            <person name="Berlin A."/>
            <person name="Chapman S.B."/>
            <person name="Chen Z."/>
            <person name="Freedman E."/>
            <person name="Gellesch M."/>
            <person name="Goldberg J."/>
            <person name="Griggs A."/>
            <person name="Gujja S."/>
            <person name="Heilman E.R."/>
            <person name="Heiman D."/>
            <person name="Hepburn T."/>
            <person name="Howarth C."/>
            <person name="Jen D."/>
            <person name="Larson L."/>
            <person name="Mehta T."/>
            <person name="Neiman D."/>
            <person name="Pearson M."/>
            <person name="Roberts A."/>
            <person name="Saif S."/>
            <person name="Shea T."/>
            <person name="Shenoy N."/>
            <person name="Sisk P."/>
            <person name="Stolte C."/>
            <person name="Sykes S."/>
            <person name="Walk T."/>
            <person name="White J."/>
            <person name="Yandava C."/>
            <person name="Haas B."/>
            <person name="Nusbaum C."/>
            <person name="Birren B."/>
        </authorList>
    </citation>
    <scope>NUCLEOTIDE SEQUENCE</scope>
    <source>
        <strain evidence="6">ATCC 64411</strain>
    </source>
</reference>
<evidence type="ECO:0000313" key="6">
    <source>
        <dbReference type="EMBL" id="KLU84449.1"/>
    </source>
</evidence>
<name>A0A0C4DU56_MAGP6</name>
<feature type="disulfide bond" evidence="3">
    <location>
        <begin position="109"/>
        <end position="123"/>
    </location>
</feature>
<evidence type="ECO:0000259" key="5">
    <source>
        <dbReference type="PROSITE" id="PS50941"/>
    </source>
</evidence>
<dbReference type="PANTHER" id="PTHR47849:SF8">
    <property type="entry name" value="LECTIN"/>
    <property type="match status" value="1"/>
</dbReference>
<feature type="domain" description="Chitin-binding type-1" evidence="5">
    <location>
        <begin position="6"/>
        <end position="50"/>
    </location>
</feature>
<dbReference type="AlphaFoldDB" id="A0A0C4DU56"/>
<dbReference type="PANTHER" id="PTHR47849">
    <property type="entry name" value="CHITIN-BINDING LECTIN 1"/>
    <property type="match status" value="1"/>
</dbReference>
<keyword evidence="8" id="KW-1185">Reference proteome</keyword>
<dbReference type="STRING" id="644358.A0A0C4DU56"/>
<dbReference type="EMBL" id="GL876967">
    <property type="protein sequence ID" value="KLU84449.1"/>
    <property type="molecule type" value="Genomic_DNA"/>
</dbReference>
<sequence length="144" mass="15008">MIISPNGLCGNTTTCAGSAFGDCCSEWYWCGNGPEYCAAGCRSAFGSCSGAVTTSSTTTTTATSTRSSTTRTTSTSTSTAPRPSDVSRDGRCGEENGRQRCTGSDYGQCCSQFGWCGDGPEYCDSRTCQADWGICREVGGEGFM</sequence>
<feature type="compositionally biased region" description="Low complexity" evidence="4">
    <location>
        <begin position="53"/>
        <end position="80"/>
    </location>
</feature>
<keyword evidence="2 3" id="KW-1015">Disulfide bond</keyword>
<feature type="compositionally biased region" description="Basic and acidic residues" evidence="4">
    <location>
        <begin position="85"/>
        <end position="98"/>
    </location>
</feature>
<dbReference type="InterPro" id="IPR001002">
    <property type="entry name" value="Chitin-bd_1"/>
</dbReference>
<evidence type="ECO:0000256" key="4">
    <source>
        <dbReference type="SAM" id="MobiDB-lite"/>
    </source>
</evidence>
<dbReference type="InterPro" id="IPR036861">
    <property type="entry name" value="Endochitinase-like_sf"/>
</dbReference>
<feature type="disulfide bond" evidence="3">
    <location>
        <begin position="23"/>
        <end position="37"/>
    </location>
</feature>
<evidence type="ECO:0000313" key="7">
    <source>
        <dbReference type="EnsemblFungi" id="MAPG_03491T0"/>
    </source>
</evidence>
<dbReference type="EMBL" id="ADBL01000836">
    <property type="status" value="NOT_ANNOTATED_CDS"/>
    <property type="molecule type" value="Genomic_DNA"/>
</dbReference>
<dbReference type="PROSITE" id="PS50941">
    <property type="entry name" value="CHIT_BIND_I_2"/>
    <property type="match status" value="2"/>
</dbReference>
<evidence type="ECO:0000256" key="3">
    <source>
        <dbReference type="PROSITE-ProRule" id="PRU00261"/>
    </source>
</evidence>
<evidence type="ECO:0000256" key="1">
    <source>
        <dbReference type="ARBA" id="ARBA00022669"/>
    </source>
</evidence>
<dbReference type="GO" id="GO:0008061">
    <property type="term" value="F:chitin binding"/>
    <property type="evidence" value="ECO:0007669"/>
    <property type="project" value="UniProtKB-UniRule"/>
</dbReference>
<reference evidence="6" key="3">
    <citation type="submission" date="2011-03" db="EMBL/GenBank/DDBJ databases">
        <title>Annotation of Magnaporthe poae ATCC 64411.</title>
        <authorList>
            <person name="Ma L.-J."/>
            <person name="Dead R."/>
            <person name="Young S.K."/>
            <person name="Zeng Q."/>
            <person name="Gargeya S."/>
            <person name="Fitzgerald M."/>
            <person name="Haas B."/>
            <person name="Abouelleil A."/>
            <person name="Alvarado L."/>
            <person name="Arachchi H.M."/>
            <person name="Berlin A."/>
            <person name="Brown A."/>
            <person name="Chapman S.B."/>
            <person name="Chen Z."/>
            <person name="Dunbar C."/>
            <person name="Freedman E."/>
            <person name="Gearin G."/>
            <person name="Gellesch M."/>
            <person name="Goldberg J."/>
            <person name="Griggs A."/>
            <person name="Gujja S."/>
            <person name="Heiman D."/>
            <person name="Howarth C."/>
            <person name="Larson L."/>
            <person name="Lui A."/>
            <person name="MacDonald P.J.P."/>
            <person name="Mehta T."/>
            <person name="Montmayeur A."/>
            <person name="Murphy C."/>
            <person name="Neiman D."/>
            <person name="Pearson M."/>
            <person name="Priest M."/>
            <person name="Roberts A."/>
            <person name="Saif S."/>
            <person name="Shea T."/>
            <person name="Shenoy N."/>
            <person name="Sisk P."/>
            <person name="Stolte C."/>
            <person name="Sykes S."/>
            <person name="Yandava C."/>
            <person name="Wortman J."/>
            <person name="Nusbaum C."/>
            <person name="Birren B."/>
        </authorList>
    </citation>
    <scope>NUCLEOTIDE SEQUENCE</scope>
    <source>
        <strain evidence="6">ATCC 64411</strain>
    </source>
</reference>
<dbReference type="VEuPathDB" id="FungiDB:MAPG_03491"/>
<keyword evidence="1 3" id="KW-0147">Chitin-binding</keyword>
<evidence type="ECO:0000313" key="8">
    <source>
        <dbReference type="Proteomes" id="UP000011715"/>
    </source>
</evidence>
<reference evidence="7" key="5">
    <citation type="submission" date="2015-06" db="UniProtKB">
        <authorList>
            <consortium name="EnsemblFungi"/>
        </authorList>
    </citation>
    <scope>IDENTIFICATION</scope>
    <source>
        <strain evidence="7">ATCC 64411</strain>
    </source>
</reference>
<dbReference type="Gene3D" id="3.30.60.10">
    <property type="entry name" value="Endochitinase-like"/>
    <property type="match status" value="2"/>
</dbReference>
<organism evidence="7 8">
    <name type="scientific">Magnaporthiopsis poae (strain ATCC 64411 / 73-15)</name>
    <name type="common">Kentucky bluegrass fungus</name>
    <name type="synonym">Magnaporthe poae</name>
    <dbReference type="NCBI Taxonomy" id="644358"/>
    <lineage>
        <taxon>Eukaryota</taxon>
        <taxon>Fungi</taxon>
        <taxon>Dikarya</taxon>
        <taxon>Ascomycota</taxon>
        <taxon>Pezizomycotina</taxon>
        <taxon>Sordariomycetes</taxon>
        <taxon>Sordariomycetidae</taxon>
        <taxon>Magnaporthales</taxon>
        <taxon>Magnaporthaceae</taxon>
        <taxon>Magnaporthiopsis</taxon>
    </lineage>
</organism>
<protein>
    <recommendedName>
        <fullName evidence="5">Chitin-binding type-1 domain-containing protein</fullName>
    </recommendedName>
</protein>
<feature type="domain" description="Chitin-binding type-1" evidence="5">
    <location>
        <begin position="89"/>
        <end position="137"/>
    </location>
</feature>
<dbReference type="SMART" id="SM00270">
    <property type="entry name" value="ChtBD1"/>
    <property type="match status" value="2"/>
</dbReference>
<dbReference type="Pfam" id="PF00187">
    <property type="entry name" value="Chitin_bind_1"/>
    <property type="match status" value="1"/>
</dbReference>